<accession>A0A5B8VJQ4</accession>
<dbReference type="PROSITE" id="PS51257">
    <property type="entry name" value="PROKAR_LIPOPROTEIN"/>
    <property type="match status" value="1"/>
</dbReference>
<name>A0A5B8VJQ4_9BACT</name>
<dbReference type="EMBL" id="CP042434">
    <property type="protein sequence ID" value="QEC70836.1"/>
    <property type="molecule type" value="Genomic_DNA"/>
</dbReference>
<dbReference type="InterPro" id="IPR017850">
    <property type="entry name" value="Alkaline_phosphatase_core_sf"/>
</dbReference>
<keyword evidence="1" id="KW-0378">Hydrolase</keyword>
<dbReference type="InterPro" id="IPR007312">
    <property type="entry name" value="Phosphoesterase"/>
</dbReference>
<dbReference type="Gene3D" id="3.40.720.10">
    <property type="entry name" value="Alkaline Phosphatase, subunit A"/>
    <property type="match status" value="1"/>
</dbReference>
<sequence>MRSSRLMYVGLITLGFGIFSCGTAKKAQQQKTSFDNGIQQIKHVVVIYMENHSFDNLYGEFKGANGIKNAIKGNYVQVDKHGKPYEFLPAIPRNNSFPTNLPNKLFNIDQYVPNDKPTPDVTHRFYHNQLQIDGGKMDKFAAYNDSKGLAMGYYSTKKLPLYQFAHDYTLCDNFFQSVYGGSYFNHVYLISAGVPTWPNAPKSQVAKIGPDGKIIKDGVVSPDGYAINHVLSRNWPYPLKSDTSKFLPSQNFPTIGDRLSEKNISWAWYSEGWDDAVAGRKNNFAYNHEPFLYFDNYKPGTEGRKHMLDQNDFIKAAKAGTLPSVSFVKPGAGNDEHPGASAVYSSEQLAVNLINDVLNGPNGKDALVILTYDEFGGFFDHVNPPKIDRFGPGSRIPAIIIGPFAKKKFVDHTQYETVSLLAFIEKRWGLKPLAERDKNASPLRNALIFK</sequence>
<dbReference type="Pfam" id="PF04185">
    <property type="entry name" value="Phosphoesterase"/>
    <property type="match status" value="1"/>
</dbReference>
<dbReference type="GO" id="GO:0042578">
    <property type="term" value="F:phosphoric ester hydrolase activity"/>
    <property type="evidence" value="ECO:0007669"/>
    <property type="project" value="UniProtKB-ARBA"/>
</dbReference>
<proteinExistence type="predicted"/>
<evidence type="ECO:0000313" key="3">
    <source>
        <dbReference type="Proteomes" id="UP000321291"/>
    </source>
</evidence>
<gene>
    <name evidence="2" type="ORF">FSB73_03240</name>
</gene>
<dbReference type="PANTHER" id="PTHR31956:SF1">
    <property type="entry name" value="NON-SPECIFIC PHOSPHOLIPASE C1"/>
    <property type="match status" value="1"/>
</dbReference>
<dbReference type="Proteomes" id="UP000321291">
    <property type="component" value="Chromosome"/>
</dbReference>
<organism evidence="2 3">
    <name type="scientific">Arachidicoccus ginsenosidivorans</name>
    <dbReference type="NCBI Taxonomy" id="496057"/>
    <lineage>
        <taxon>Bacteria</taxon>
        <taxon>Pseudomonadati</taxon>
        <taxon>Bacteroidota</taxon>
        <taxon>Chitinophagia</taxon>
        <taxon>Chitinophagales</taxon>
        <taxon>Chitinophagaceae</taxon>
        <taxon>Arachidicoccus</taxon>
    </lineage>
</organism>
<keyword evidence="3" id="KW-1185">Reference proteome</keyword>
<dbReference type="AlphaFoldDB" id="A0A5B8VJQ4"/>
<evidence type="ECO:0000313" key="2">
    <source>
        <dbReference type="EMBL" id="QEC70836.1"/>
    </source>
</evidence>
<evidence type="ECO:0000256" key="1">
    <source>
        <dbReference type="ARBA" id="ARBA00022801"/>
    </source>
</evidence>
<protein>
    <submittedName>
        <fullName evidence="2">Acid phosphatase</fullName>
    </submittedName>
</protein>
<dbReference type="PANTHER" id="PTHR31956">
    <property type="entry name" value="NON-SPECIFIC PHOSPHOLIPASE C4-RELATED"/>
    <property type="match status" value="1"/>
</dbReference>
<reference evidence="2 3" key="1">
    <citation type="journal article" date="2017" name="Int. J. Syst. Evol. Microbiol.">
        <title>Arachidicoccus ginsenosidivorans sp. nov., with ginsenoside-converting activity isolated from ginseng cultivating soil.</title>
        <authorList>
            <person name="Siddiqi M.Z."/>
            <person name="Aslam Z."/>
            <person name="Im W.T."/>
        </authorList>
    </citation>
    <scope>NUCLEOTIDE SEQUENCE [LARGE SCALE GENOMIC DNA]</scope>
    <source>
        <strain evidence="2 3">Gsoil 809</strain>
    </source>
</reference>
<dbReference type="OrthoDB" id="980947at2"/>
<dbReference type="KEGG" id="agi:FSB73_03240"/>
<dbReference type="CDD" id="cd16013">
    <property type="entry name" value="AcpA"/>
    <property type="match status" value="1"/>
</dbReference>
<dbReference type="RefSeq" id="WP_146780096.1">
    <property type="nucleotide sequence ID" value="NZ_CP042434.1"/>
</dbReference>